<dbReference type="Proteomes" id="UP000029558">
    <property type="component" value="Chromosome"/>
</dbReference>
<dbReference type="PANTHER" id="PTHR42966">
    <property type="entry name" value="N-ACETYLNEURAMINATE SYNTHASE"/>
    <property type="match status" value="1"/>
</dbReference>
<accession>A0A1L6TGW0</accession>
<evidence type="ECO:0000313" key="2">
    <source>
        <dbReference type="Proteomes" id="UP000029558"/>
    </source>
</evidence>
<dbReference type="PANTHER" id="PTHR42966:SF2">
    <property type="entry name" value="PSEUDAMINIC ACID SYNTHASE"/>
    <property type="match status" value="1"/>
</dbReference>
<dbReference type="EMBL" id="CP012508">
    <property type="protein sequence ID" value="ALB21633.1"/>
    <property type="molecule type" value="Genomic_DNA"/>
</dbReference>
<proteinExistence type="predicted"/>
<dbReference type="GO" id="GO:0047444">
    <property type="term" value="F:N-acylneuraminate-9-phosphate synthase activity"/>
    <property type="evidence" value="ECO:0007669"/>
    <property type="project" value="UniProtKB-EC"/>
</dbReference>
<dbReference type="InterPro" id="IPR013974">
    <property type="entry name" value="SAF"/>
</dbReference>
<name>A0A1L6TGW0_PISSA</name>
<dbReference type="CDD" id="cd11615">
    <property type="entry name" value="SAF_NeuB_like"/>
    <property type="match status" value="1"/>
</dbReference>
<dbReference type="GO" id="GO:0016051">
    <property type="term" value="P:carbohydrate biosynthetic process"/>
    <property type="evidence" value="ECO:0007669"/>
    <property type="project" value="InterPro"/>
</dbReference>
<dbReference type="InterPro" id="IPR006190">
    <property type="entry name" value="SAF_AFP_Neu5Ac"/>
</dbReference>
<dbReference type="Gene3D" id="3.90.1210.10">
    <property type="entry name" value="Antifreeze-like/N-acetylneuraminic acid synthase C-terminal domain"/>
    <property type="match status" value="1"/>
</dbReference>
<sequence length="349" mass="39116">MFKIGNYEISRENKPFIIAEMSGNHNNSLDRALEIVEAAAKAGADAIKLQTYTADTMTLDVDKDDFKIMDKNSLWYGQHLYELYQQANTPWEWHETIFNKAKELGILCFSSPFDSTAVDFLEELNAPAYKIASFENKDVNLIRKVAKTGKPVIISTGMASLADLHLITETLRESGCTNFILLKCTSAYPASPADANLAMMAHMGEMFDCQVGLSDHTMGVGVPVAAVALGATVIEKHFCLSREEGGVDADFSLEPREFSVLVEETKKAWQSIGSISYQLPVAEEKSKQFRRSIYFVKDMQPGEVITEECVRCIRPGYGLEPQYWDKVIGCKVRRKVVTGDRVEWECLEF</sequence>
<protein>
    <submittedName>
        <fullName evidence="1">Pseudaminic acid biosynthesis protein, PseI</fullName>
        <ecNumber evidence="1">2.5.1.57</ecNumber>
    </submittedName>
</protein>
<dbReference type="InterPro" id="IPR013132">
    <property type="entry name" value="PseI/NeuA/B-like_N"/>
</dbReference>
<dbReference type="Pfam" id="PF03102">
    <property type="entry name" value="NeuB"/>
    <property type="match status" value="1"/>
</dbReference>
<dbReference type="PROSITE" id="PS50844">
    <property type="entry name" value="AFP_LIKE"/>
    <property type="match status" value="1"/>
</dbReference>
<dbReference type="InterPro" id="IPR057736">
    <property type="entry name" value="SAF_PseI/NeuA/NeuB"/>
</dbReference>
<evidence type="ECO:0000313" key="1">
    <source>
        <dbReference type="EMBL" id="ALB21633.1"/>
    </source>
</evidence>
<organism evidence="1 2">
    <name type="scientific">Piscirickettsia salmonis</name>
    <dbReference type="NCBI Taxonomy" id="1238"/>
    <lineage>
        <taxon>Bacteria</taxon>
        <taxon>Pseudomonadati</taxon>
        <taxon>Pseudomonadota</taxon>
        <taxon>Gammaproteobacteria</taxon>
        <taxon>Thiotrichales</taxon>
        <taxon>Piscirickettsiaceae</taxon>
        <taxon>Piscirickettsia</taxon>
    </lineage>
</organism>
<dbReference type="RefSeq" id="WP_017378378.1">
    <property type="nucleotide sequence ID" value="NZ_CP012508.1"/>
</dbReference>
<dbReference type="SUPFAM" id="SSF51569">
    <property type="entry name" value="Aldolase"/>
    <property type="match status" value="1"/>
</dbReference>
<dbReference type="InterPro" id="IPR013785">
    <property type="entry name" value="Aldolase_TIM"/>
</dbReference>
<dbReference type="InterPro" id="IPR051690">
    <property type="entry name" value="PseI-like"/>
</dbReference>
<dbReference type="AlphaFoldDB" id="A0A1L6TGW0"/>
<reference evidence="1 2" key="1">
    <citation type="journal article" date="2014" name="Genome Announc.">
        <title>Comparative Genome Analysis of Two Isolates of the Fish Pathogen Piscirickettsia salmonis from Different Hosts Reveals Major Differences in Virulence-Associated Secretion Systems.</title>
        <authorList>
            <person name="Bohle H."/>
            <person name="Henriquez P."/>
            <person name="Grothusen H."/>
            <person name="Navas E."/>
            <person name="Sandoval A."/>
            <person name="Bustamante F."/>
            <person name="Bustos P."/>
            <person name="Mancilla M."/>
        </authorList>
    </citation>
    <scope>NUCLEOTIDE SEQUENCE [LARGE SCALE GENOMIC DNA]</scope>
    <source>
        <strain evidence="2">B1-32597</strain>
    </source>
</reference>
<gene>
    <name evidence="1" type="primary">pseI</name>
    <name evidence="1" type="ORF">KU39_449</name>
</gene>
<dbReference type="NCBIfam" id="TIGR03586">
    <property type="entry name" value="PseI"/>
    <property type="match status" value="1"/>
</dbReference>
<dbReference type="SMART" id="SM00858">
    <property type="entry name" value="SAF"/>
    <property type="match status" value="1"/>
</dbReference>
<dbReference type="OrthoDB" id="9781701at2"/>
<dbReference type="EC" id="2.5.1.57" evidence="1"/>
<dbReference type="Pfam" id="PF08666">
    <property type="entry name" value="SAF"/>
    <property type="match status" value="1"/>
</dbReference>
<dbReference type="InterPro" id="IPR020030">
    <property type="entry name" value="Pseudaminic_synth_PseI"/>
</dbReference>
<keyword evidence="1" id="KW-0808">Transferase</keyword>
<dbReference type="SUPFAM" id="SSF51269">
    <property type="entry name" value="AFP III-like domain"/>
    <property type="match status" value="1"/>
</dbReference>
<dbReference type="InterPro" id="IPR036732">
    <property type="entry name" value="AFP_Neu5c_C_sf"/>
</dbReference>
<dbReference type="Gene3D" id="3.20.20.70">
    <property type="entry name" value="Aldolase class I"/>
    <property type="match status" value="1"/>
</dbReference>